<proteinExistence type="inferred from homology"/>
<dbReference type="EMBL" id="JBHLUD010000001">
    <property type="protein sequence ID" value="MFC0539904.1"/>
    <property type="molecule type" value="Genomic_DNA"/>
</dbReference>
<keyword evidence="5" id="KW-0694">RNA-binding</keyword>
<feature type="domain" description="TROVE" evidence="7">
    <location>
        <begin position="10"/>
        <end position="337"/>
    </location>
</feature>
<name>A0ABV6MHZ1_9PSEU</name>
<dbReference type="PANTHER" id="PTHR14202">
    <property type="entry name" value="60 KDA RIBONUCLEOPROTEIN SSA/RO"/>
    <property type="match status" value="1"/>
</dbReference>
<accession>A0ABV6MHZ1</accession>
<evidence type="ECO:0000256" key="2">
    <source>
        <dbReference type="ARBA" id="ARBA00007814"/>
    </source>
</evidence>
<evidence type="ECO:0000259" key="7">
    <source>
        <dbReference type="PROSITE" id="PS50988"/>
    </source>
</evidence>
<evidence type="ECO:0000313" key="8">
    <source>
        <dbReference type="EMBL" id="MFC0539904.1"/>
    </source>
</evidence>
<evidence type="ECO:0000313" key="9">
    <source>
        <dbReference type="Proteomes" id="UP001589810"/>
    </source>
</evidence>
<dbReference type="InterPro" id="IPR037214">
    <property type="entry name" value="TROVE_dom_sf"/>
</dbReference>
<dbReference type="RefSeq" id="WP_273938669.1">
    <property type="nucleotide sequence ID" value="NZ_CP097263.1"/>
</dbReference>
<sequence>MAKFNVLRRPKTHEGGVAVKRDVKRELFLLAVANMVGEQTFYETADERDNRFAQLVRSATVADPEWTARLLGWLRNTANMRSASIVGAAEFAYARNEPGLTRQVVNSVLQRADEPGEFLSYWLTAHGRAIPKPVKRGIGDAVRRLYDERALLKWDSEARGVRMGDVLNLTHPKPVESWQGALFAHALDRRHGNVGEIPADLSVLHARDELMSWPVERRRELFTGDATAALKLAGMTWESVAGWLQGPLSAEVWTALIPTMGYMARLRNLRNFDQAGVSDEVAATVAAQLADPEQVSRSRQLPMRFLSAFRAAPSLRWAWALEQALNASLATVPSLPGRTLVLVDRSGSMFYSTVSARSDLTRADAAALFGTALALRAANADLVQFGSTARRVELRAGESVLPVVRDRFADFGGTNTIGALKQFYRRHDRVVIVTDEQHNGSSLPSSVVPKGVPVYTWNLAGYEFGHTEGRYTFGGLSDAAFGMVPLLEAGEREAWPF</sequence>
<evidence type="ECO:0000256" key="6">
    <source>
        <dbReference type="ARBA" id="ARBA00023274"/>
    </source>
</evidence>
<dbReference type="SUPFAM" id="SSF53300">
    <property type="entry name" value="vWA-like"/>
    <property type="match status" value="1"/>
</dbReference>
<comment type="similarity">
    <text evidence="2">Belongs to the Ro 60 kDa family.</text>
</comment>
<dbReference type="InterPro" id="IPR040322">
    <property type="entry name" value="TROVE2"/>
</dbReference>
<dbReference type="Gene3D" id="3.40.50.410">
    <property type="entry name" value="von Willebrand factor, type A domain"/>
    <property type="match status" value="1"/>
</dbReference>
<evidence type="ECO:0000256" key="3">
    <source>
        <dbReference type="ARBA" id="ARBA00022490"/>
    </source>
</evidence>
<keyword evidence="4" id="KW-0479">Metal-binding</keyword>
<gene>
    <name evidence="8" type="ORF">ACFFH7_00340</name>
</gene>
<evidence type="ECO:0000256" key="1">
    <source>
        <dbReference type="ARBA" id="ARBA00004496"/>
    </source>
</evidence>
<dbReference type="PANTHER" id="PTHR14202:SF0">
    <property type="entry name" value="RNA-BINDING PROTEIN RO60"/>
    <property type="match status" value="1"/>
</dbReference>
<protein>
    <submittedName>
        <fullName evidence="8">TROVE domain-containing protein</fullName>
    </submittedName>
</protein>
<organism evidence="8 9">
    <name type="scientific">Kutzneria chonburiensis</name>
    <dbReference type="NCBI Taxonomy" id="1483604"/>
    <lineage>
        <taxon>Bacteria</taxon>
        <taxon>Bacillati</taxon>
        <taxon>Actinomycetota</taxon>
        <taxon>Actinomycetes</taxon>
        <taxon>Pseudonocardiales</taxon>
        <taxon>Pseudonocardiaceae</taxon>
        <taxon>Kutzneria</taxon>
    </lineage>
</organism>
<comment type="caution">
    <text evidence="8">The sequence shown here is derived from an EMBL/GenBank/DDBJ whole genome shotgun (WGS) entry which is preliminary data.</text>
</comment>
<comment type="subcellular location">
    <subcellularLocation>
        <location evidence="1">Cytoplasm</location>
    </subcellularLocation>
</comment>
<evidence type="ECO:0000256" key="5">
    <source>
        <dbReference type="ARBA" id="ARBA00022884"/>
    </source>
</evidence>
<dbReference type="PROSITE" id="PS50988">
    <property type="entry name" value="TROVE"/>
    <property type="match status" value="1"/>
</dbReference>
<keyword evidence="3" id="KW-0963">Cytoplasm</keyword>
<dbReference type="Pfam" id="PF05731">
    <property type="entry name" value="TROVE"/>
    <property type="match status" value="1"/>
</dbReference>
<reference evidence="8 9" key="1">
    <citation type="submission" date="2024-09" db="EMBL/GenBank/DDBJ databases">
        <authorList>
            <person name="Sun Q."/>
            <person name="Mori K."/>
        </authorList>
    </citation>
    <scope>NUCLEOTIDE SEQUENCE [LARGE SCALE GENOMIC DNA]</scope>
    <source>
        <strain evidence="8 9">TBRC 1432</strain>
    </source>
</reference>
<dbReference type="InterPro" id="IPR008858">
    <property type="entry name" value="TROVE_dom"/>
</dbReference>
<keyword evidence="6" id="KW-0687">Ribonucleoprotein</keyword>
<dbReference type="SUPFAM" id="SSF140864">
    <property type="entry name" value="TROVE domain-like"/>
    <property type="match status" value="1"/>
</dbReference>
<dbReference type="InterPro" id="IPR036465">
    <property type="entry name" value="vWFA_dom_sf"/>
</dbReference>
<evidence type="ECO:0000256" key="4">
    <source>
        <dbReference type="ARBA" id="ARBA00022723"/>
    </source>
</evidence>
<keyword evidence="9" id="KW-1185">Reference proteome</keyword>
<dbReference type="Proteomes" id="UP001589810">
    <property type="component" value="Unassembled WGS sequence"/>
</dbReference>